<evidence type="ECO:0000313" key="2">
    <source>
        <dbReference type="EMBL" id="EST41489.1"/>
    </source>
</evidence>
<protein>
    <submittedName>
        <fullName evidence="2">Uncharacterized protein</fullName>
    </submittedName>
</protein>
<dbReference type="AlphaFoldDB" id="V6LLD7"/>
<reference evidence="3" key="2">
    <citation type="submission" date="2020-12" db="EMBL/GenBank/DDBJ databases">
        <title>New Spironucleus salmonicida genome in near-complete chromosomes.</title>
        <authorList>
            <person name="Xu F."/>
            <person name="Kurt Z."/>
            <person name="Jimenez-Gonzalez A."/>
            <person name="Astvaldsson A."/>
            <person name="Andersson J.O."/>
            <person name="Svard S.G."/>
        </authorList>
    </citation>
    <scope>NUCLEOTIDE SEQUENCE</scope>
    <source>
        <strain evidence="3">ATCC 50377</strain>
    </source>
</reference>
<dbReference type="Proteomes" id="UP000018208">
    <property type="component" value="Unassembled WGS sequence"/>
</dbReference>
<dbReference type="EMBL" id="KI546170">
    <property type="protein sequence ID" value="EST41489.1"/>
    <property type="molecule type" value="Genomic_DNA"/>
</dbReference>
<name>V6LLD7_9EUKA</name>
<dbReference type="VEuPathDB" id="GiardiaDB:SS50377_26644"/>
<keyword evidence="1" id="KW-0175">Coiled coil</keyword>
<proteinExistence type="predicted"/>
<organism evidence="2">
    <name type="scientific">Spironucleus salmonicida</name>
    <dbReference type="NCBI Taxonomy" id="348837"/>
    <lineage>
        <taxon>Eukaryota</taxon>
        <taxon>Metamonada</taxon>
        <taxon>Diplomonadida</taxon>
        <taxon>Hexamitidae</taxon>
        <taxon>Hexamitinae</taxon>
        <taxon>Spironucleus</taxon>
    </lineage>
</organism>
<reference evidence="2 3" key="1">
    <citation type="journal article" date="2014" name="PLoS Genet.">
        <title>The Genome of Spironucleus salmonicida Highlights a Fish Pathogen Adapted to Fluctuating Environments.</title>
        <authorList>
            <person name="Xu F."/>
            <person name="Jerlstrom-Hultqvist J."/>
            <person name="Einarsson E."/>
            <person name="Astvaldsson A."/>
            <person name="Svard S.G."/>
            <person name="Andersson J.O."/>
        </authorList>
    </citation>
    <scope>NUCLEOTIDE SEQUENCE</scope>
    <source>
        <strain evidence="3">ATCC 50377</strain>
    </source>
</reference>
<gene>
    <name evidence="2" type="ORF">SS50377_19216</name>
    <name evidence="3" type="ORF">SS50377_26644</name>
</gene>
<evidence type="ECO:0000313" key="4">
    <source>
        <dbReference type="Proteomes" id="UP000018208"/>
    </source>
</evidence>
<evidence type="ECO:0000313" key="3">
    <source>
        <dbReference type="EMBL" id="KAH0572434.1"/>
    </source>
</evidence>
<keyword evidence="4" id="KW-1185">Reference proteome</keyword>
<sequence>MTYQIIHDIKKRANINLQYALEQISIQASVIQKLIANKPEPNSYGMKFPNILASVNTRLMQLKQIADEQLVDRKDIADLARKVEEKLQKVEKEIDNKSKKLNGKKQQEAQTQIVILQQTKSKIEQDLQTQLNAMQLVESKSTQILDQFYETFNPYEITMLSDAATTLNLLNFNGNQQAPAQHISPRPNEIQQQPKSQVQNIAPVAQQVAPFVQQASPYQQQPSYNTDSYQQQSYQSYPVSQDAALDQFQQQTQQNAYATAQVSYEDQLAVEWNKQQQGNEQVDGYQW</sequence>
<feature type="coiled-coil region" evidence="1">
    <location>
        <begin position="73"/>
        <end position="126"/>
    </location>
</feature>
<evidence type="ECO:0000256" key="1">
    <source>
        <dbReference type="SAM" id="Coils"/>
    </source>
</evidence>
<accession>V6LLD7</accession>
<dbReference type="EMBL" id="AUWU02000006">
    <property type="protein sequence ID" value="KAH0572434.1"/>
    <property type="molecule type" value="Genomic_DNA"/>
</dbReference>